<dbReference type="GO" id="GO:0005886">
    <property type="term" value="C:plasma membrane"/>
    <property type="evidence" value="ECO:0007669"/>
    <property type="project" value="UniProtKB-SubCell"/>
</dbReference>
<dbReference type="GO" id="GO:0015171">
    <property type="term" value="F:amino acid transmembrane transporter activity"/>
    <property type="evidence" value="ECO:0007669"/>
    <property type="project" value="TreeGrafter"/>
</dbReference>
<evidence type="ECO:0000256" key="1">
    <source>
        <dbReference type="ARBA" id="ARBA00004651"/>
    </source>
</evidence>
<dbReference type="InterPro" id="IPR001123">
    <property type="entry name" value="LeuE-type"/>
</dbReference>
<name>A0A5B9DP38_9HYPH</name>
<organism evidence="6 7">
    <name type="scientific">Paradevosia tibetensis</name>
    <dbReference type="NCBI Taxonomy" id="1447062"/>
    <lineage>
        <taxon>Bacteria</taxon>
        <taxon>Pseudomonadati</taxon>
        <taxon>Pseudomonadota</taxon>
        <taxon>Alphaproteobacteria</taxon>
        <taxon>Hyphomicrobiales</taxon>
        <taxon>Devosiaceae</taxon>
        <taxon>Paradevosia</taxon>
    </lineage>
</organism>
<dbReference type="PIRSF" id="PIRSF006324">
    <property type="entry name" value="LeuE"/>
    <property type="match status" value="1"/>
</dbReference>
<evidence type="ECO:0000256" key="3">
    <source>
        <dbReference type="ARBA" id="ARBA00022692"/>
    </source>
</evidence>
<evidence type="ECO:0000256" key="2">
    <source>
        <dbReference type="ARBA" id="ARBA00022475"/>
    </source>
</evidence>
<dbReference type="AlphaFoldDB" id="A0A5B9DP38"/>
<gene>
    <name evidence="6" type="ORF">FNA67_11000</name>
</gene>
<comment type="subcellular location">
    <subcellularLocation>
        <location evidence="1">Cell membrane</location>
        <topology evidence="1">Multi-pass membrane protein</topology>
    </subcellularLocation>
</comment>
<sequence>MFDLPTIITYLGACFVLAIVPGPTVTVIIANALARGTLAGLAIVLGTQIGLVTMILVVATGMEALVSFMGWAFDWIKLVGAAYLIWLGFKMLRSKGELGTAKAVKDKSFMAIVLEGFFVIWANPKALIFFGAFIPQFVKVESPTFPQIMVLGFFFMLVAGSTDSIYAIIAGRARGLLSTARVRLLNRVSGVILMAGGVWLALQKRA</sequence>
<dbReference type="Proteomes" id="UP000321062">
    <property type="component" value="Chromosome"/>
</dbReference>
<dbReference type="OrthoDB" id="9804822at2"/>
<evidence type="ECO:0000313" key="7">
    <source>
        <dbReference type="Proteomes" id="UP000321062"/>
    </source>
</evidence>
<dbReference type="PANTHER" id="PTHR30086">
    <property type="entry name" value="ARGININE EXPORTER PROTEIN ARGO"/>
    <property type="match status" value="1"/>
</dbReference>
<evidence type="ECO:0000256" key="5">
    <source>
        <dbReference type="ARBA" id="ARBA00023136"/>
    </source>
</evidence>
<dbReference type="PANTHER" id="PTHR30086:SF20">
    <property type="entry name" value="ARGININE EXPORTER PROTEIN ARGO-RELATED"/>
    <property type="match status" value="1"/>
</dbReference>
<accession>A0A5B9DP38</accession>
<reference evidence="6 7" key="1">
    <citation type="journal article" date="2015" name="Int. J. Syst. Evol. Microbiol.">
        <title>Youhaiella tibetensis gen. nov., sp. nov., isolated from subsurface sediment.</title>
        <authorList>
            <person name="Wang Y.X."/>
            <person name="Huang F.Q."/>
            <person name="Nogi Y."/>
            <person name="Pang S.J."/>
            <person name="Wang P.K."/>
            <person name="Lv J."/>
        </authorList>
    </citation>
    <scope>NUCLEOTIDE SEQUENCE [LARGE SCALE GENOMIC DNA]</scope>
    <source>
        <strain evidence="7">fig4</strain>
    </source>
</reference>
<evidence type="ECO:0000313" key="6">
    <source>
        <dbReference type="EMBL" id="QEE20665.1"/>
    </source>
</evidence>
<keyword evidence="7" id="KW-1185">Reference proteome</keyword>
<dbReference type="RefSeq" id="WP_147656059.1">
    <property type="nucleotide sequence ID" value="NZ_BMFM01000001.1"/>
</dbReference>
<dbReference type="Pfam" id="PF01810">
    <property type="entry name" value="LysE"/>
    <property type="match status" value="1"/>
</dbReference>
<keyword evidence="2" id="KW-1003">Cell membrane</keyword>
<keyword evidence="4" id="KW-1133">Transmembrane helix</keyword>
<evidence type="ECO:0000256" key="4">
    <source>
        <dbReference type="ARBA" id="ARBA00022989"/>
    </source>
</evidence>
<proteinExistence type="predicted"/>
<dbReference type="KEGG" id="yti:FNA67_11000"/>
<keyword evidence="3" id="KW-0812">Transmembrane</keyword>
<protein>
    <submittedName>
        <fullName evidence="6">LysE family translocator</fullName>
    </submittedName>
</protein>
<dbReference type="EMBL" id="CP041690">
    <property type="protein sequence ID" value="QEE20665.1"/>
    <property type="molecule type" value="Genomic_DNA"/>
</dbReference>
<keyword evidence="5" id="KW-0472">Membrane</keyword>